<protein>
    <submittedName>
        <fullName evidence="1">Uncharacterized protein</fullName>
    </submittedName>
</protein>
<proteinExistence type="predicted"/>
<reference evidence="2" key="1">
    <citation type="submission" date="2005-10" db="EMBL/GenBank/DDBJ databases">
        <title>Complete sequence of Pelobacter carbinolicus DSM 2380.</title>
        <authorList>
            <person name="Copeland A."/>
            <person name="Lucas S."/>
            <person name="Lapidus A."/>
            <person name="Barry K."/>
            <person name="Detter J.C."/>
            <person name="Glavina T."/>
            <person name="Hammon N."/>
            <person name="Israni S."/>
            <person name="Pitluck S."/>
            <person name="Chertkov O."/>
            <person name="Schmutz J."/>
            <person name="Larimer F."/>
            <person name="Land M."/>
            <person name="Kyrpides N."/>
            <person name="Ivanova N."/>
            <person name="Richardson P."/>
        </authorList>
    </citation>
    <scope>NUCLEOTIDE SEQUENCE [LARGE SCALE GENOMIC DNA]</scope>
    <source>
        <strain evidence="2">DSM 2380 / NBRC 103641 / GraBd1</strain>
    </source>
</reference>
<dbReference type="STRING" id="338963.Pcar_3254"/>
<reference evidence="1 2" key="2">
    <citation type="journal article" date="2012" name="BMC Genomics">
        <title>The genome of Pelobacter carbinolicus reveals surprising metabolic capabilities and physiological features.</title>
        <authorList>
            <person name="Aklujkar M."/>
            <person name="Haveman S.A."/>
            <person name="Didonato R.Jr."/>
            <person name="Chertkov O."/>
            <person name="Han C.S."/>
            <person name="Land M.L."/>
            <person name="Brown P."/>
            <person name="Lovley D.R."/>
        </authorList>
    </citation>
    <scope>NUCLEOTIDE SEQUENCE [LARGE SCALE GENOMIC DNA]</scope>
    <source>
        <strain evidence="2">DSM 2380 / NBRC 103641 / GraBd1</strain>
    </source>
</reference>
<evidence type="ECO:0000313" key="2">
    <source>
        <dbReference type="Proteomes" id="UP000002534"/>
    </source>
</evidence>
<accession>Q0C6R3</accession>
<sequence>MCNANGSCLLKPSLRYGGLTGYRDCRIFNETKKRFWSVHMHTRLQIKKDALHRRCRQRAIRWRCRTKSALDIRTSSQVRRYRYLCRQHAACTLSGKARSACRGRMSIV</sequence>
<organism evidence="1 2">
    <name type="scientific">Syntrophotalea carbinolica (strain DSM 2380 / NBRC 103641 / GraBd1)</name>
    <name type="common">Pelobacter carbinolicus</name>
    <dbReference type="NCBI Taxonomy" id="338963"/>
    <lineage>
        <taxon>Bacteria</taxon>
        <taxon>Pseudomonadati</taxon>
        <taxon>Thermodesulfobacteriota</taxon>
        <taxon>Desulfuromonadia</taxon>
        <taxon>Desulfuromonadales</taxon>
        <taxon>Syntrophotaleaceae</taxon>
        <taxon>Syntrophotalea</taxon>
    </lineage>
</organism>
<evidence type="ECO:0000313" key="1">
    <source>
        <dbReference type="EMBL" id="ABI81874.1"/>
    </source>
</evidence>
<keyword evidence="2" id="KW-1185">Reference proteome</keyword>
<name>Q0C6R3_SYNC1</name>
<dbReference type="HOGENOM" id="CLU_2194448_0_0_7"/>
<dbReference type="AlphaFoldDB" id="Q0C6R3"/>
<gene>
    <name evidence="1" type="ordered locus">Pcar_3254</name>
</gene>
<dbReference type="KEGG" id="pca:Pcar_3254"/>
<dbReference type="EMBL" id="CP000142">
    <property type="protein sequence ID" value="ABI81874.1"/>
    <property type="molecule type" value="Genomic_DNA"/>
</dbReference>
<dbReference type="Proteomes" id="UP000002534">
    <property type="component" value="Chromosome"/>
</dbReference>